<gene>
    <name evidence="6" type="ordered locus">Acid345_2426</name>
</gene>
<dbReference type="Pfam" id="PF13657">
    <property type="entry name" value="Couple_hipA"/>
    <property type="match status" value="1"/>
</dbReference>
<dbReference type="GO" id="GO:0004674">
    <property type="term" value="F:protein serine/threonine kinase activity"/>
    <property type="evidence" value="ECO:0007669"/>
    <property type="project" value="TreeGrafter"/>
</dbReference>
<proteinExistence type="inferred from homology"/>
<dbReference type="EnsemblBacteria" id="ABF41427">
    <property type="protein sequence ID" value="ABF41427"/>
    <property type="gene ID" value="Acid345_2426"/>
</dbReference>
<dbReference type="RefSeq" id="WP_011523228.1">
    <property type="nucleotide sequence ID" value="NC_008009.1"/>
</dbReference>
<evidence type="ECO:0000259" key="5">
    <source>
        <dbReference type="Pfam" id="PF13657"/>
    </source>
</evidence>
<dbReference type="AlphaFoldDB" id="Q1INX3"/>
<dbReference type="InterPro" id="IPR012893">
    <property type="entry name" value="HipA-like_C"/>
</dbReference>
<keyword evidence="7" id="KW-1185">Reference proteome</keyword>
<dbReference type="Proteomes" id="UP000002432">
    <property type="component" value="Chromosome"/>
</dbReference>
<sequence>MKDVSVIEARAWGRTVGAVTLDPTLAYYAFEYDPAWKRTGVELAPLHMPLKGSGPIYIFPTLPEATYFRLPALLADALPDDFGNALIDAWMAQRGVEKSAITVLDRLAYMGKRGVGALEFRPARGSHNESSAPIEMKELVEEARRLVQGTFAVDHEAQAALANIIKVGTSAGGARAKAVIAWNPATDEVRSGQFDAAPGFEHWLLKFDGIGKDKELGTGEGYGRIEFAYYLMATGAGIEMAVSRLLEENGRAHFMTRRFDREVVNGKTRKHHIQTLCAMNHLDFRQRGTHDYAQLFMTASALGLDDGALDQIFRRMAFNVMARNCDDHTKNFSFILREGQPWRLAPAYDVTHAYNPKGEWTYQHLMSVNRKFDGISKEDLLAVADRFSVRRPERALSEVRAAIDGWPQFAKQAGLSAALRDRVGKDLLPL</sequence>
<comment type="similarity">
    <text evidence="1">Belongs to the HipA Ser/Thr kinase family.</text>
</comment>
<dbReference type="InterPro" id="IPR017508">
    <property type="entry name" value="HipA_N1"/>
</dbReference>
<dbReference type="HOGENOM" id="CLU_041102_1_0_0"/>
<organism evidence="6 7">
    <name type="scientific">Koribacter versatilis (strain Ellin345)</name>
    <dbReference type="NCBI Taxonomy" id="204669"/>
    <lineage>
        <taxon>Bacteria</taxon>
        <taxon>Pseudomonadati</taxon>
        <taxon>Acidobacteriota</taxon>
        <taxon>Terriglobia</taxon>
        <taxon>Terriglobales</taxon>
        <taxon>Candidatus Korobacteraceae</taxon>
        <taxon>Candidatus Korobacter</taxon>
    </lineage>
</organism>
<keyword evidence="3" id="KW-0418">Kinase</keyword>
<dbReference type="Pfam" id="PF07804">
    <property type="entry name" value="HipA_C"/>
    <property type="match status" value="1"/>
</dbReference>
<evidence type="ECO:0000256" key="2">
    <source>
        <dbReference type="ARBA" id="ARBA00022679"/>
    </source>
</evidence>
<dbReference type="PANTHER" id="PTHR37419">
    <property type="entry name" value="SERINE/THREONINE-PROTEIN KINASE TOXIN HIPA"/>
    <property type="match status" value="1"/>
</dbReference>
<reference evidence="6 7" key="1">
    <citation type="journal article" date="2009" name="Appl. Environ. Microbiol.">
        <title>Three genomes from the phylum Acidobacteria provide insight into the lifestyles of these microorganisms in soils.</title>
        <authorList>
            <person name="Ward N.L."/>
            <person name="Challacombe J.F."/>
            <person name="Janssen P.H."/>
            <person name="Henrissat B."/>
            <person name="Coutinho P.M."/>
            <person name="Wu M."/>
            <person name="Xie G."/>
            <person name="Haft D.H."/>
            <person name="Sait M."/>
            <person name="Badger J."/>
            <person name="Barabote R.D."/>
            <person name="Bradley B."/>
            <person name="Brettin T.S."/>
            <person name="Brinkac L.M."/>
            <person name="Bruce D."/>
            <person name="Creasy T."/>
            <person name="Daugherty S.C."/>
            <person name="Davidsen T.M."/>
            <person name="DeBoy R.T."/>
            <person name="Detter J.C."/>
            <person name="Dodson R.J."/>
            <person name="Durkin A.S."/>
            <person name="Ganapathy A."/>
            <person name="Gwinn-Giglio M."/>
            <person name="Han C.S."/>
            <person name="Khouri H."/>
            <person name="Kiss H."/>
            <person name="Kothari S.P."/>
            <person name="Madupu R."/>
            <person name="Nelson K.E."/>
            <person name="Nelson W.C."/>
            <person name="Paulsen I."/>
            <person name="Penn K."/>
            <person name="Ren Q."/>
            <person name="Rosovitz M.J."/>
            <person name="Selengut J.D."/>
            <person name="Shrivastava S."/>
            <person name="Sullivan S.A."/>
            <person name="Tapia R."/>
            <person name="Thompson L.S."/>
            <person name="Watkins K.L."/>
            <person name="Yang Q."/>
            <person name="Yu C."/>
            <person name="Zafar N."/>
            <person name="Zhou L."/>
            <person name="Kuske C.R."/>
        </authorList>
    </citation>
    <scope>NUCLEOTIDE SEQUENCE [LARGE SCALE GENOMIC DNA]</scope>
    <source>
        <strain evidence="6 7">Ellin345</strain>
    </source>
</reference>
<evidence type="ECO:0000313" key="6">
    <source>
        <dbReference type="EMBL" id="ABF41427.1"/>
    </source>
</evidence>
<name>Q1INX3_KORVE</name>
<accession>Q1INX3</accession>
<evidence type="ECO:0000256" key="1">
    <source>
        <dbReference type="ARBA" id="ARBA00010164"/>
    </source>
</evidence>
<evidence type="ECO:0000256" key="3">
    <source>
        <dbReference type="ARBA" id="ARBA00022777"/>
    </source>
</evidence>
<dbReference type="Gene3D" id="1.10.1070.20">
    <property type="match status" value="1"/>
</dbReference>
<dbReference type="KEGG" id="aba:Acid345_2426"/>
<dbReference type="STRING" id="204669.Acid345_2426"/>
<dbReference type="GO" id="GO:0005829">
    <property type="term" value="C:cytosol"/>
    <property type="evidence" value="ECO:0007669"/>
    <property type="project" value="TreeGrafter"/>
</dbReference>
<feature type="domain" description="HipA N-terminal subdomain 1" evidence="5">
    <location>
        <begin position="9"/>
        <end position="120"/>
    </location>
</feature>
<dbReference type="InterPro" id="IPR052028">
    <property type="entry name" value="HipA_Ser/Thr_kinase"/>
</dbReference>
<protein>
    <submittedName>
        <fullName evidence="6">HipA-like protein</fullName>
    </submittedName>
</protein>
<evidence type="ECO:0000259" key="4">
    <source>
        <dbReference type="Pfam" id="PF07804"/>
    </source>
</evidence>
<evidence type="ECO:0000313" key="7">
    <source>
        <dbReference type="Proteomes" id="UP000002432"/>
    </source>
</evidence>
<keyword evidence="2" id="KW-0808">Transferase</keyword>
<feature type="domain" description="HipA-like C-terminal" evidence="4">
    <location>
        <begin position="169"/>
        <end position="403"/>
    </location>
</feature>
<dbReference type="OrthoDB" id="9805913at2"/>
<dbReference type="PANTHER" id="PTHR37419:SF8">
    <property type="entry name" value="TOXIN YJJJ"/>
    <property type="match status" value="1"/>
</dbReference>
<dbReference type="EMBL" id="CP000360">
    <property type="protein sequence ID" value="ABF41427.1"/>
    <property type="molecule type" value="Genomic_DNA"/>
</dbReference>
<dbReference type="eggNOG" id="COG3550">
    <property type="taxonomic scope" value="Bacteria"/>
</dbReference>